<dbReference type="GO" id="GO:0007165">
    <property type="term" value="P:signal transduction"/>
    <property type="evidence" value="ECO:0007669"/>
    <property type="project" value="TreeGrafter"/>
</dbReference>
<dbReference type="GO" id="GO:0005737">
    <property type="term" value="C:cytoplasm"/>
    <property type="evidence" value="ECO:0007669"/>
    <property type="project" value="TreeGrafter"/>
</dbReference>
<name>A0A067PTW4_9AGAM</name>
<reference evidence="3" key="1">
    <citation type="journal article" date="2014" name="Proc. Natl. Acad. Sci. U.S.A.">
        <title>Extensive sampling of basidiomycete genomes demonstrates inadequacy of the white-rot/brown-rot paradigm for wood decay fungi.</title>
        <authorList>
            <person name="Riley R."/>
            <person name="Salamov A.A."/>
            <person name="Brown D.W."/>
            <person name="Nagy L.G."/>
            <person name="Floudas D."/>
            <person name="Held B.W."/>
            <person name="Levasseur A."/>
            <person name="Lombard V."/>
            <person name="Morin E."/>
            <person name="Otillar R."/>
            <person name="Lindquist E.A."/>
            <person name="Sun H."/>
            <person name="LaButti K.M."/>
            <person name="Schmutz J."/>
            <person name="Jabbour D."/>
            <person name="Luo H."/>
            <person name="Baker S.E."/>
            <person name="Pisabarro A.G."/>
            <person name="Walton J.D."/>
            <person name="Blanchette R.A."/>
            <person name="Henrissat B."/>
            <person name="Martin F."/>
            <person name="Cullen D."/>
            <person name="Hibbett D.S."/>
            <person name="Grigoriev I.V."/>
        </authorList>
    </citation>
    <scope>NUCLEOTIDE SEQUENCE [LARGE SCALE GENOMIC DNA]</scope>
    <source>
        <strain evidence="3">MUCL 33604</strain>
    </source>
</reference>
<dbReference type="HOGENOM" id="CLU_000288_7_18_1"/>
<feature type="domain" description="Protein kinase" evidence="1">
    <location>
        <begin position="1"/>
        <end position="275"/>
    </location>
</feature>
<dbReference type="PROSITE" id="PS50011">
    <property type="entry name" value="PROTEIN_KINASE_DOM"/>
    <property type="match status" value="1"/>
</dbReference>
<sequence>MANVVVGVADGPFQEGACFQSPEANNFHGKLPDGTPIVLKCLHTAGAVPEVPRLPWFLGAHNILRNHPHPYILPSLGLSQYHPGYTTVVTLEHGHSILDSLWCMNNKEILKMAIKLTRGVAHLHALGFPHGNIRASNVLVDDRWVLKLVDIGFSLLYSGEGFNLRTSCLSWTAPELLPDREDEVVVEPTAESDVYGLGMTILEMYTGKPPFFGFPDVHRFNFWIKLKLEPSLIGRLTKPGNMPWGVWNIIQDCWNMKPLQRPTAYQVLVRLEALM</sequence>
<protein>
    <recommendedName>
        <fullName evidence="1">Protein kinase domain-containing protein</fullName>
    </recommendedName>
</protein>
<dbReference type="InterPro" id="IPR011009">
    <property type="entry name" value="Kinase-like_dom_sf"/>
</dbReference>
<dbReference type="Pfam" id="PF07714">
    <property type="entry name" value="PK_Tyr_Ser-Thr"/>
    <property type="match status" value="1"/>
</dbReference>
<evidence type="ECO:0000313" key="2">
    <source>
        <dbReference type="EMBL" id="KDQ58174.1"/>
    </source>
</evidence>
<dbReference type="AlphaFoldDB" id="A0A067PTW4"/>
<evidence type="ECO:0000259" key="1">
    <source>
        <dbReference type="PROSITE" id="PS50011"/>
    </source>
</evidence>
<dbReference type="STRING" id="933084.A0A067PTW4"/>
<accession>A0A067PTW4</accession>
<dbReference type="SUPFAM" id="SSF56112">
    <property type="entry name" value="Protein kinase-like (PK-like)"/>
    <property type="match status" value="1"/>
</dbReference>
<evidence type="ECO:0000313" key="3">
    <source>
        <dbReference type="Proteomes" id="UP000027265"/>
    </source>
</evidence>
<dbReference type="InParanoid" id="A0A067PTW4"/>
<gene>
    <name evidence="2" type="ORF">JAAARDRAFT_57946</name>
</gene>
<dbReference type="PANTHER" id="PTHR23257">
    <property type="entry name" value="SERINE-THREONINE PROTEIN KINASE"/>
    <property type="match status" value="1"/>
</dbReference>
<dbReference type="GO" id="GO:0004672">
    <property type="term" value="F:protein kinase activity"/>
    <property type="evidence" value="ECO:0007669"/>
    <property type="project" value="InterPro"/>
</dbReference>
<dbReference type="InterPro" id="IPR000719">
    <property type="entry name" value="Prot_kinase_dom"/>
</dbReference>
<proteinExistence type="predicted"/>
<dbReference type="Proteomes" id="UP000027265">
    <property type="component" value="Unassembled WGS sequence"/>
</dbReference>
<dbReference type="GO" id="GO:0005524">
    <property type="term" value="F:ATP binding"/>
    <property type="evidence" value="ECO:0007669"/>
    <property type="project" value="InterPro"/>
</dbReference>
<dbReference type="InterPro" id="IPR050167">
    <property type="entry name" value="Ser_Thr_protein_kinase"/>
</dbReference>
<dbReference type="OrthoDB" id="2758211at2759"/>
<keyword evidence="3" id="KW-1185">Reference proteome</keyword>
<dbReference type="EMBL" id="KL197718">
    <property type="protein sequence ID" value="KDQ58174.1"/>
    <property type="molecule type" value="Genomic_DNA"/>
</dbReference>
<organism evidence="2 3">
    <name type="scientific">Jaapia argillacea MUCL 33604</name>
    <dbReference type="NCBI Taxonomy" id="933084"/>
    <lineage>
        <taxon>Eukaryota</taxon>
        <taxon>Fungi</taxon>
        <taxon>Dikarya</taxon>
        <taxon>Basidiomycota</taxon>
        <taxon>Agaricomycotina</taxon>
        <taxon>Agaricomycetes</taxon>
        <taxon>Agaricomycetidae</taxon>
        <taxon>Jaapiales</taxon>
        <taxon>Jaapiaceae</taxon>
        <taxon>Jaapia</taxon>
    </lineage>
</organism>
<dbReference type="InterPro" id="IPR001245">
    <property type="entry name" value="Ser-Thr/Tyr_kinase_cat_dom"/>
</dbReference>
<dbReference type="Gene3D" id="1.10.510.10">
    <property type="entry name" value="Transferase(Phosphotransferase) domain 1"/>
    <property type="match status" value="1"/>
</dbReference>